<reference evidence="1 2" key="1">
    <citation type="journal article" date="2011" name="Genome Biol.">
        <title>Genome sequence of the insect pathogenic fungus Cordyceps militaris, a valued traditional Chinese medicine.</title>
        <authorList>
            <person name="Zheng P."/>
            <person name="Xia Y."/>
            <person name="Xiao G."/>
            <person name="Xiong C."/>
            <person name="Hu X."/>
            <person name="Zhang S."/>
            <person name="Zheng H."/>
            <person name="Huang Y."/>
            <person name="Zhou Y."/>
            <person name="Wang S."/>
            <person name="Zhao G.P."/>
            <person name="Liu X."/>
            <person name="St Leger R.J."/>
            <person name="Wang C."/>
        </authorList>
    </citation>
    <scope>NUCLEOTIDE SEQUENCE [LARGE SCALE GENOMIC DNA]</scope>
    <source>
        <strain evidence="1 2">CM01</strain>
    </source>
</reference>
<organism evidence="1 2">
    <name type="scientific">Cordyceps militaris (strain CM01)</name>
    <name type="common">Caterpillar fungus</name>
    <dbReference type="NCBI Taxonomy" id="983644"/>
    <lineage>
        <taxon>Eukaryota</taxon>
        <taxon>Fungi</taxon>
        <taxon>Dikarya</taxon>
        <taxon>Ascomycota</taxon>
        <taxon>Pezizomycotina</taxon>
        <taxon>Sordariomycetes</taxon>
        <taxon>Hypocreomycetidae</taxon>
        <taxon>Hypocreales</taxon>
        <taxon>Cordycipitaceae</taxon>
        <taxon>Cordyceps</taxon>
    </lineage>
</organism>
<dbReference type="OrthoDB" id="5863171at2759"/>
<dbReference type="InParanoid" id="G3JCV6"/>
<accession>G3JCV6</accession>
<proteinExistence type="predicted"/>
<evidence type="ECO:0000313" key="1">
    <source>
        <dbReference type="EMBL" id="EGX92484.1"/>
    </source>
</evidence>
<keyword evidence="2" id="KW-1185">Reference proteome</keyword>
<sequence length="378" mass="41291">MRGRALTKVTSVLLSRGSYDAMDTDSANPERNALFVHPFVSEPGAQNQCALPPHFRLHQFSQASSLILSRINGKHAIHGTGVGSPSDTGISDGASNEELTLLLPRDFSPSTATKVEYVHDTDDSFETEGVDFSQESIPFRPPYESTKEYDVVTNAPPEPTREEAIEAQRQVWLDALPGGVMPAKPALVGFTAGVEASASALTSYFSSKPKTDLLNILSFCDQLEPQLLVDLSVAVARRHPGLPLFDAPDWETKVCEQEAARVAALAARARTHQRPRHGHTLLNPRMRQRHKGVRKVVKITTAATTETPAKTVLVVQDEVSEEEELLPPTWRKAGEGLYATLPPEDQDTMYLADEGDNEAFNHFMVDGHGNLTAFLACG</sequence>
<dbReference type="EMBL" id="JH126401">
    <property type="protein sequence ID" value="EGX92484.1"/>
    <property type="molecule type" value="Genomic_DNA"/>
</dbReference>
<dbReference type="RefSeq" id="XP_006669068.1">
    <property type="nucleotide sequence ID" value="XM_006669005.1"/>
</dbReference>
<dbReference type="STRING" id="983644.G3JCV6"/>
<protein>
    <submittedName>
        <fullName evidence="1">Uncharacterized protein</fullName>
    </submittedName>
</protein>
<dbReference type="OMA" id="LFDAPDW"/>
<dbReference type="KEGG" id="cmt:CCM_03857"/>
<dbReference type="eggNOG" id="KOG4323">
    <property type="taxonomic scope" value="Eukaryota"/>
</dbReference>
<dbReference type="VEuPathDB" id="FungiDB:CCM_03857"/>
<dbReference type="GeneID" id="18165880"/>
<dbReference type="HOGENOM" id="CLU_731618_0_0_1"/>
<dbReference type="Proteomes" id="UP000001610">
    <property type="component" value="Unassembled WGS sequence"/>
</dbReference>
<evidence type="ECO:0000313" key="2">
    <source>
        <dbReference type="Proteomes" id="UP000001610"/>
    </source>
</evidence>
<dbReference type="AlphaFoldDB" id="G3JCV6"/>
<name>G3JCV6_CORMM</name>
<gene>
    <name evidence="1" type="ORF">CCM_03857</name>
</gene>